<protein>
    <submittedName>
        <fullName evidence="1">Uncharacterized protein</fullName>
    </submittedName>
</protein>
<evidence type="ECO:0000313" key="1">
    <source>
        <dbReference type="EMBL" id="VDP55512.1"/>
    </source>
</evidence>
<proteinExistence type="predicted"/>
<dbReference type="AlphaFoldDB" id="A0A3P8DUV5"/>
<dbReference type="Proteomes" id="UP000277204">
    <property type="component" value="Unassembled WGS sequence"/>
</dbReference>
<name>A0A3P8DUV5_9TREM</name>
<reference evidence="1 2" key="1">
    <citation type="submission" date="2018-11" db="EMBL/GenBank/DDBJ databases">
        <authorList>
            <consortium name="Pathogen Informatics"/>
        </authorList>
    </citation>
    <scope>NUCLEOTIDE SEQUENCE [LARGE SCALE GENOMIC DNA]</scope>
    <source>
        <strain evidence="1 2">Zambia</strain>
    </source>
</reference>
<keyword evidence="2" id="KW-1185">Reference proteome</keyword>
<evidence type="ECO:0000313" key="2">
    <source>
        <dbReference type="Proteomes" id="UP000277204"/>
    </source>
</evidence>
<dbReference type="EMBL" id="UZAI01021438">
    <property type="protein sequence ID" value="VDP55512.1"/>
    <property type="molecule type" value="Genomic_DNA"/>
</dbReference>
<organism evidence="1 2">
    <name type="scientific">Schistosoma margrebowiei</name>
    <dbReference type="NCBI Taxonomy" id="48269"/>
    <lineage>
        <taxon>Eukaryota</taxon>
        <taxon>Metazoa</taxon>
        <taxon>Spiralia</taxon>
        <taxon>Lophotrochozoa</taxon>
        <taxon>Platyhelminthes</taxon>
        <taxon>Trematoda</taxon>
        <taxon>Digenea</taxon>
        <taxon>Strigeidida</taxon>
        <taxon>Schistosomatoidea</taxon>
        <taxon>Schistosomatidae</taxon>
        <taxon>Schistosoma</taxon>
    </lineage>
</organism>
<sequence>MKNSIISWNKLTKTFECFRSIRRKHILVKHHFTHTSFTIL</sequence>
<gene>
    <name evidence="1" type="ORF">SMRZ_LOCUS25528</name>
</gene>
<accession>A0A3P8DUV5</accession>